<evidence type="ECO:0000259" key="4">
    <source>
        <dbReference type="Pfam" id="PF01656"/>
    </source>
</evidence>
<sequence>MEADIVRKPKQPLKPQVGPTAPIPQPQHAIDTVADTWDSLRLLPVAPAVLERNLVITAGRRNPAHGAFDVLRTKLVQAMAERGWRRLGITSPTKGCGKSFVAVNLAVTLSRYDSYRTVLLDMDLRLSSLAHKLGIPNPGLMADFLTGQVAANDFFYRVGPNPLRIGPSLAIGLNGRPEPFAAELFYDSKTAEALKRMEAMLAPQMVLFDLPPALAQDDVLSLKPHLDCILMVAGGGITTTRDLQAASRRLGDDLPLLGVVLNKAEGNVIMDYTY</sequence>
<proteinExistence type="predicted"/>
<dbReference type="OrthoDB" id="9775724at2"/>
<reference evidence="5 6" key="1">
    <citation type="submission" date="2019-06" db="EMBL/GenBank/DDBJ databases">
        <title>YIM 131921 draft genome.</title>
        <authorList>
            <person name="Jiang L."/>
        </authorList>
    </citation>
    <scope>NUCLEOTIDE SEQUENCE [LARGE SCALE GENOMIC DNA]</scope>
    <source>
        <strain evidence="5 6">YIM 131921</strain>
    </source>
</reference>
<keyword evidence="2" id="KW-0067">ATP-binding</keyword>
<dbReference type="Gene3D" id="3.40.50.300">
    <property type="entry name" value="P-loop containing nucleotide triphosphate hydrolases"/>
    <property type="match status" value="1"/>
</dbReference>
<keyword evidence="5" id="KW-0418">Kinase</keyword>
<evidence type="ECO:0000313" key="5">
    <source>
        <dbReference type="EMBL" id="TNC50401.1"/>
    </source>
</evidence>
<comment type="caution">
    <text evidence="5">The sequence shown here is derived from an EMBL/GenBank/DDBJ whole genome shotgun (WGS) entry which is preliminary data.</text>
</comment>
<dbReference type="Proteomes" id="UP000305887">
    <property type="component" value="Unassembled WGS sequence"/>
</dbReference>
<dbReference type="PANTHER" id="PTHR32309">
    <property type="entry name" value="TYROSINE-PROTEIN KINASE"/>
    <property type="match status" value="1"/>
</dbReference>
<feature type="region of interest" description="Disordered" evidence="3">
    <location>
        <begin position="1"/>
        <end position="25"/>
    </location>
</feature>
<name>A0A5C4N0H6_9RHOB</name>
<dbReference type="AlphaFoldDB" id="A0A5C4N0H6"/>
<dbReference type="InterPro" id="IPR050445">
    <property type="entry name" value="Bact_polysacc_biosynth/exp"/>
</dbReference>
<dbReference type="RefSeq" id="WP_139076197.1">
    <property type="nucleotide sequence ID" value="NZ_VDFU01000007.1"/>
</dbReference>
<organism evidence="5 6">
    <name type="scientific">Rubellimicrobium rubrum</name>
    <dbReference type="NCBI Taxonomy" id="2585369"/>
    <lineage>
        <taxon>Bacteria</taxon>
        <taxon>Pseudomonadati</taxon>
        <taxon>Pseudomonadota</taxon>
        <taxon>Alphaproteobacteria</taxon>
        <taxon>Rhodobacterales</taxon>
        <taxon>Roseobacteraceae</taxon>
        <taxon>Rubellimicrobium</taxon>
    </lineage>
</organism>
<evidence type="ECO:0000256" key="1">
    <source>
        <dbReference type="ARBA" id="ARBA00022741"/>
    </source>
</evidence>
<keyword evidence="5" id="KW-0808">Transferase</keyword>
<dbReference type="Pfam" id="PF01656">
    <property type="entry name" value="CbiA"/>
    <property type="match status" value="1"/>
</dbReference>
<dbReference type="CDD" id="cd05387">
    <property type="entry name" value="BY-kinase"/>
    <property type="match status" value="1"/>
</dbReference>
<dbReference type="GO" id="GO:0016301">
    <property type="term" value="F:kinase activity"/>
    <property type="evidence" value="ECO:0007669"/>
    <property type="project" value="UniProtKB-KW"/>
</dbReference>
<protein>
    <submittedName>
        <fullName evidence="5">CpsD/CapB family tyrosine-protein kinase</fullName>
    </submittedName>
</protein>
<feature type="domain" description="CobQ/CobB/MinD/ParA nucleotide binding" evidence="4">
    <location>
        <begin position="89"/>
        <end position="267"/>
    </location>
</feature>
<keyword evidence="1" id="KW-0547">Nucleotide-binding</keyword>
<evidence type="ECO:0000313" key="6">
    <source>
        <dbReference type="Proteomes" id="UP000305887"/>
    </source>
</evidence>
<dbReference type="InterPro" id="IPR005702">
    <property type="entry name" value="Wzc-like_C"/>
</dbReference>
<accession>A0A5C4N0H6</accession>
<gene>
    <name evidence="5" type="ORF">FHG66_07825</name>
</gene>
<dbReference type="SUPFAM" id="SSF52540">
    <property type="entry name" value="P-loop containing nucleoside triphosphate hydrolases"/>
    <property type="match status" value="1"/>
</dbReference>
<dbReference type="InterPro" id="IPR027417">
    <property type="entry name" value="P-loop_NTPase"/>
</dbReference>
<dbReference type="EMBL" id="VDFU01000007">
    <property type="protein sequence ID" value="TNC50401.1"/>
    <property type="molecule type" value="Genomic_DNA"/>
</dbReference>
<keyword evidence="6" id="KW-1185">Reference proteome</keyword>
<dbReference type="PANTHER" id="PTHR32309:SF31">
    <property type="entry name" value="CAPSULAR EXOPOLYSACCHARIDE FAMILY"/>
    <property type="match status" value="1"/>
</dbReference>
<evidence type="ECO:0000256" key="3">
    <source>
        <dbReference type="SAM" id="MobiDB-lite"/>
    </source>
</evidence>
<evidence type="ECO:0000256" key="2">
    <source>
        <dbReference type="ARBA" id="ARBA00022840"/>
    </source>
</evidence>
<dbReference type="InterPro" id="IPR002586">
    <property type="entry name" value="CobQ/CobB/MinD/ParA_Nub-bd_dom"/>
</dbReference>